<feature type="region of interest" description="Disordered" evidence="1">
    <location>
        <begin position="128"/>
        <end position="170"/>
    </location>
</feature>
<evidence type="ECO:0000256" key="1">
    <source>
        <dbReference type="SAM" id="MobiDB-lite"/>
    </source>
</evidence>
<protein>
    <submittedName>
        <fullName evidence="2">Unannotated protein</fullName>
    </submittedName>
</protein>
<accession>A0A6J6DRZ7</accession>
<sequence>MRESPNQTTTATTTMLMSANARKVMGQNAMSAKSVNGDVVRLPRTSSADHAMRTAARMLAAHQRRRRPDAASAVAEASTPTSANERAPDAIAAAGLTGSRYAATSPMIAPITAPANAMNRSCLMAGPRTTDSRGTGALSSCMTTGASSTSGPPRPPERNPTPIAIANPSPSHIGASLAKLRASSLVSRLSGSWLTANRTKMTAARPTM</sequence>
<evidence type="ECO:0000313" key="2">
    <source>
        <dbReference type="EMBL" id="CAB4563858.1"/>
    </source>
</evidence>
<dbReference type="EMBL" id="CAEZTG010000056">
    <property type="protein sequence ID" value="CAB4563858.1"/>
    <property type="molecule type" value="Genomic_DNA"/>
</dbReference>
<proteinExistence type="predicted"/>
<organism evidence="2">
    <name type="scientific">freshwater metagenome</name>
    <dbReference type="NCBI Taxonomy" id="449393"/>
    <lineage>
        <taxon>unclassified sequences</taxon>
        <taxon>metagenomes</taxon>
        <taxon>ecological metagenomes</taxon>
    </lineage>
</organism>
<gene>
    <name evidence="2" type="ORF">UFOPK1603_00759</name>
</gene>
<reference evidence="2" key="1">
    <citation type="submission" date="2020-05" db="EMBL/GenBank/DDBJ databases">
        <authorList>
            <person name="Chiriac C."/>
            <person name="Salcher M."/>
            <person name="Ghai R."/>
            <person name="Kavagutti S V."/>
        </authorList>
    </citation>
    <scope>NUCLEOTIDE SEQUENCE</scope>
</reference>
<dbReference type="AlphaFoldDB" id="A0A6J6DRZ7"/>
<name>A0A6J6DRZ7_9ZZZZ</name>
<feature type="region of interest" description="Disordered" evidence="1">
    <location>
        <begin position="62"/>
        <end position="85"/>
    </location>
</feature>
<feature type="compositionally biased region" description="Polar residues" evidence="1">
    <location>
        <begin position="137"/>
        <end position="151"/>
    </location>
</feature>